<name>A0ABT2JTN0_9ACTN</name>
<feature type="region of interest" description="Disordered" evidence="1">
    <location>
        <begin position="322"/>
        <end position="358"/>
    </location>
</feature>
<evidence type="ECO:0000313" key="3">
    <source>
        <dbReference type="EMBL" id="MCT2591232.1"/>
    </source>
</evidence>
<comment type="caution">
    <text evidence="3">The sequence shown here is derived from an EMBL/GenBank/DDBJ whole genome shotgun (WGS) entry which is preliminary data.</text>
</comment>
<dbReference type="EMBL" id="JAJAGO010000006">
    <property type="protein sequence ID" value="MCT2591232.1"/>
    <property type="molecule type" value="Genomic_DNA"/>
</dbReference>
<dbReference type="GO" id="GO:0004519">
    <property type="term" value="F:endonuclease activity"/>
    <property type="evidence" value="ECO:0007669"/>
    <property type="project" value="UniProtKB-KW"/>
</dbReference>
<organism evidence="3 4">
    <name type="scientific">Streptomyces gossypii</name>
    <dbReference type="NCBI Taxonomy" id="2883101"/>
    <lineage>
        <taxon>Bacteria</taxon>
        <taxon>Bacillati</taxon>
        <taxon>Actinomycetota</taxon>
        <taxon>Actinomycetes</taxon>
        <taxon>Kitasatosporales</taxon>
        <taxon>Streptomycetaceae</taxon>
        <taxon>Streptomyces</taxon>
    </lineage>
</organism>
<proteinExistence type="predicted"/>
<accession>A0ABT2JTN0</accession>
<evidence type="ECO:0000259" key="2">
    <source>
        <dbReference type="Pfam" id="PF01844"/>
    </source>
</evidence>
<dbReference type="Pfam" id="PF01844">
    <property type="entry name" value="HNH"/>
    <property type="match status" value="1"/>
</dbReference>
<evidence type="ECO:0000256" key="1">
    <source>
        <dbReference type="SAM" id="MobiDB-lite"/>
    </source>
</evidence>
<dbReference type="InterPro" id="IPR002711">
    <property type="entry name" value="HNH"/>
</dbReference>
<dbReference type="RefSeq" id="WP_260218552.1">
    <property type="nucleotide sequence ID" value="NZ_JAJAGO010000006.1"/>
</dbReference>
<dbReference type="CDD" id="cd00085">
    <property type="entry name" value="HNHc"/>
    <property type="match status" value="1"/>
</dbReference>
<keyword evidence="3" id="KW-0540">Nuclease</keyword>
<keyword evidence="4" id="KW-1185">Reference proteome</keyword>
<dbReference type="InterPro" id="IPR003615">
    <property type="entry name" value="HNH_nuc"/>
</dbReference>
<gene>
    <name evidence="3" type="ORF">LHJ74_15170</name>
</gene>
<reference evidence="3 4" key="1">
    <citation type="submission" date="2021-10" db="EMBL/GenBank/DDBJ databases">
        <title>Streptomyces gossypii sp. nov., isolated from soil collected from cotton field.</title>
        <authorList>
            <person name="Ge X."/>
            <person name="Chen X."/>
            <person name="Liu W."/>
        </authorList>
    </citation>
    <scope>NUCLEOTIDE SEQUENCE [LARGE SCALE GENOMIC DNA]</scope>
    <source>
        <strain evidence="3 4">N2-109</strain>
    </source>
</reference>
<keyword evidence="3" id="KW-0378">Hydrolase</keyword>
<evidence type="ECO:0000313" key="4">
    <source>
        <dbReference type="Proteomes" id="UP001156389"/>
    </source>
</evidence>
<feature type="domain" description="HNH" evidence="2">
    <location>
        <begin position="274"/>
        <end position="315"/>
    </location>
</feature>
<keyword evidence="3" id="KW-0255">Endonuclease</keyword>
<dbReference type="Proteomes" id="UP001156389">
    <property type="component" value="Unassembled WGS sequence"/>
</dbReference>
<protein>
    <submittedName>
        <fullName evidence="3">HNH endonuclease</fullName>
    </submittedName>
</protein>
<sequence length="358" mass="40068">MPGIYDLEVLTEAVTASTSWAELLRRMGFRPSGGRRRVVQEHVRSHGIDTSHFKKKSPWRKYSDEAIREAVASSTTLREVAGKLGARPATGTLSHIRRRILVAGFDTSHFPALNYSPLDLPFTREELATAAAASSSIRSTAELLGIADDSRSRSTLRRMLTEHGVDLSHFTHFRKYIAPDDLRSAVAQSSSYAEVMRRLELAVNDANHRHLQRRTVQLGFDRSHFTRTARRRPQPVGAQSVAGEVLRVQPPGSVRTNHTRLRRALEEIGIGYLCTGCGNPGEWQGVSMTLQIDHINGDWRDNRRQNLRYLCPNCHAITDTWCGRGRGGRRRGPSPSRSTEPDTPAHRPAATMVDDERP</sequence>